<protein>
    <submittedName>
        <fullName evidence="1">Uncharacterized protein</fullName>
    </submittedName>
</protein>
<name>A0ABS4YHJ3_9MICO</name>
<evidence type="ECO:0000313" key="2">
    <source>
        <dbReference type="Proteomes" id="UP000698222"/>
    </source>
</evidence>
<proteinExistence type="predicted"/>
<organism evidence="1 2">
    <name type="scientific">Brachybacterium fresconis</name>
    <dbReference type="NCBI Taxonomy" id="173363"/>
    <lineage>
        <taxon>Bacteria</taxon>
        <taxon>Bacillati</taxon>
        <taxon>Actinomycetota</taxon>
        <taxon>Actinomycetes</taxon>
        <taxon>Micrococcales</taxon>
        <taxon>Dermabacteraceae</taxon>
        <taxon>Brachybacterium</taxon>
    </lineage>
</organism>
<sequence>MTTTTNEKTPSADLAGCRAEGLESTPIKEIKMNSTIVSAAVPTRIQLDEFAVIDVDPRDENAEITFSSRNEFGETRTTFGIALAPEEARKLASALLDASAPDLGSADAEEIEEHVAVARKMPVNVPVSELAAGTVTDIFRWAQDHDMGSGDVMAIVEDYIDGVAEAECMSPAKVAAKMREAR</sequence>
<reference evidence="1 2" key="1">
    <citation type="submission" date="2021-03" db="EMBL/GenBank/DDBJ databases">
        <title>Sequencing the genomes of 1000 actinobacteria strains.</title>
        <authorList>
            <person name="Klenk H.-P."/>
        </authorList>
    </citation>
    <scope>NUCLEOTIDE SEQUENCE [LARGE SCALE GENOMIC DNA]</scope>
    <source>
        <strain evidence="1 2">DSM 14564</strain>
    </source>
</reference>
<accession>A0ABS4YHJ3</accession>
<keyword evidence="2" id="KW-1185">Reference proteome</keyword>
<comment type="caution">
    <text evidence="1">The sequence shown here is derived from an EMBL/GenBank/DDBJ whole genome shotgun (WGS) entry which is preliminary data.</text>
</comment>
<dbReference type="RefSeq" id="WP_209888529.1">
    <property type="nucleotide sequence ID" value="NZ_BAAAJV010000024.1"/>
</dbReference>
<dbReference type="Proteomes" id="UP000698222">
    <property type="component" value="Unassembled WGS sequence"/>
</dbReference>
<dbReference type="EMBL" id="JAGIOC010000001">
    <property type="protein sequence ID" value="MBP2408265.1"/>
    <property type="molecule type" value="Genomic_DNA"/>
</dbReference>
<evidence type="ECO:0000313" key="1">
    <source>
        <dbReference type="EMBL" id="MBP2408265.1"/>
    </source>
</evidence>
<gene>
    <name evidence="1" type="ORF">JOF44_001168</name>
</gene>